<gene>
    <name evidence="2" type="ordered locus">MCA1287</name>
</gene>
<dbReference type="AlphaFoldDB" id="Q609E8"/>
<dbReference type="KEGG" id="mca:MCA1287"/>
<feature type="region of interest" description="Disordered" evidence="1">
    <location>
        <begin position="1"/>
        <end position="20"/>
    </location>
</feature>
<dbReference type="HOGENOM" id="CLU_2735372_0_0_6"/>
<name>Q609E8_METCA</name>
<accession>Q609E8</accession>
<protein>
    <submittedName>
        <fullName evidence="2">Uncharacterized protein</fullName>
    </submittedName>
</protein>
<dbReference type="Proteomes" id="UP000006821">
    <property type="component" value="Chromosome"/>
</dbReference>
<organism evidence="2 3">
    <name type="scientific">Methylococcus capsulatus (strain ATCC 33009 / NCIMB 11132 / Bath)</name>
    <dbReference type="NCBI Taxonomy" id="243233"/>
    <lineage>
        <taxon>Bacteria</taxon>
        <taxon>Pseudomonadati</taxon>
        <taxon>Pseudomonadota</taxon>
        <taxon>Gammaproteobacteria</taxon>
        <taxon>Methylococcales</taxon>
        <taxon>Methylococcaceae</taxon>
        <taxon>Methylococcus</taxon>
    </lineage>
</organism>
<proteinExistence type="predicted"/>
<evidence type="ECO:0000313" key="3">
    <source>
        <dbReference type="Proteomes" id="UP000006821"/>
    </source>
</evidence>
<dbReference type="EMBL" id="AE017282">
    <property type="protein sequence ID" value="AAU92400.1"/>
    <property type="molecule type" value="Genomic_DNA"/>
</dbReference>
<feature type="region of interest" description="Disordered" evidence="1">
    <location>
        <begin position="31"/>
        <end position="71"/>
    </location>
</feature>
<evidence type="ECO:0000256" key="1">
    <source>
        <dbReference type="SAM" id="MobiDB-lite"/>
    </source>
</evidence>
<sequence>MRFAGKLGDSVETKTTTKNAKKARLWRAFLCPPGRENEATSKSRPGGGEQKPRNNRHITGWTAPHRPFELG</sequence>
<reference evidence="2 3" key="1">
    <citation type="journal article" date="2004" name="PLoS Biol.">
        <title>Genomic insights into methanotrophy: the complete genome sequence of Methylococcus capsulatus (Bath).</title>
        <authorList>
            <person name="Ward N.L."/>
            <person name="Larsen O."/>
            <person name="Sakwa J."/>
            <person name="Bruseth L."/>
            <person name="Khouri H.M."/>
            <person name="Durkin A.S."/>
            <person name="Dimitrov G."/>
            <person name="Jiang L."/>
            <person name="Scanlan D."/>
            <person name="Kang K.H."/>
            <person name="Lewis M.R."/>
            <person name="Nelson K.E."/>
            <person name="Methe B.A."/>
            <person name="Wu M."/>
            <person name="Heidelberg J.F."/>
            <person name="Paulsen I.T."/>
            <person name="Fouts D.E."/>
            <person name="Ravel J."/>
            <person name="Tettelin H."/>
            <person name="Ren Q."/>
            <person name="Read T.D."/>
            <person name="DeBoy R.T."/>
            <person name="Seshadri R."/>
            <person name="Salzberg S.L."/>
            <person name="Jensen H.B."/>
            <person name="Birkeland N.K."/>
            <person name="Nelson W.C."/>
            <person name="Dodson R.J."/>
            <person name="Grindhaug S.H."/>
            <person name="Holt I.E."/>
            <person name="Eidhammer I."/>
            <person name="Jonasen I."/>
            <person name="Vanaken S."/>
            <person name="Utterback T.R."/>
            <person name="Feldblyum T.V."/>
            <person name="Fraser C.M."/>
            <person name="Lillehaug J.R."/>
            <person name="Eisen J.A."/>
        </authorList>
    </citation>
    <scope>NUCLEOTIDE SEQUENCE [LARGE SCALE GENOMIC DNA]</scope>
    <source>
        <strain evidence="3">ATCC 33009 / NCIMB 11132 / Bath</strain>
    </source>
</reference>
<evidence type="ECO:0000313" key="2">
    <source>
        <dbReference type="EMBL" id="AAU92400.1"/>
    </source>
</evidence>